<evidence type="ECO:0000256" key="1">
    <source>
        <dbReference type="ARBA" id="ARBA00004141"/>
    </source>
</evidence>
<keyword evidence="11 13" id="KW-0406">Ion transport</keyword>
<dbReference type="InterPro" id="IPR023051">
    <property type="entry name" value="Kup"/>
</dbReference>
<dbReference type="PANTHER" id="PTHR30540">
    <property type="entry name" value="OSMOTIC STRESS POTASSIUM TRANSPORTER"/>
    <property type="match status" value="1"/>
</dbReference>
<keyword evidence="6 13" id="KW-0633">Potassium transport</keyword>
<feature type="transmembrane region" description="Helical" evidence="13">
    <location>
        <begin position="304"/>
        <end position="326"/>
    </location>
</feature>
<evidence type="ECO:0000256" key="9">
    <source>
        <dbReference type="ARBA" id="ARBA00022958"/>
    </source>
</evidence>
<evidence type="ECO:0000256" key="11">
    <source>
        <dbReference type="ARBA" id="ARBA00023065"/>
    </source>
</evidence>
<feature type="transmembrane region" description="Helical" evidence="13">
    <location>
        <begin position="261"/>
        <end position="284"/>
    </location>
</feature>
<evidence type="ECO:0000313" key="17">
    <source>
        <dbReference type="Proteomes" id="UP001595796"/>
    </source>
</evidence>
<gene>
    <name evidence="13" type="primary">kup</name>
    <name evidence="16" type="ORF">ACFPFW_09325</name>
</gene>
<dbReference type="InterPro" id="IPR053952">
    <property type="entry name" value="K_trans_C"/>
</dbReference>
<keyword evidence="10 13" id="KW-1133">Transmembrane helix</keyword>
<keyword evidence="8 13" id="KW-0769">Symport</keyword>
<accession>A0ABV9Z157</accession>
<evidence type="ECO:0000256" key="2">
    <source>
        <dbReference type="ARBA" id="ARBA00007019"/>
    </source>
</evidence>
<feature type="domain" description="K+ potassium transporter integral membrane" evidence="14">
    <location>
        <begin position="29"/>
        <end position="478"/>
    </location>
</feature>
<dbReference type="HAMAP" id="MF_01522">
    <property type="entry name" value="Kup"/>
    <property type="match status" value="1"/>
</dbReference>
<feature type="transmembrane region" description="Helical" evidence="13">
    <location>
        <begin position="357"/>
        <end position="375"/>
    </location>
</feature>
<keyword evidence="3 13" id="KW-0813">Transport</keyword>
<dbReference type="InterPro" id="IPR053951">
    <property type="entry name" value="K_trans_N"/>
</dbReference>
<dbReference type="Pfam" id="PF22776">
    <property type="entry name" value="K_trans_C"/>
    <property type="match status" value="1"/>
</dbReference>
<evidence type="ECO:0000259" key="15">
    <source>
        <dbReference type="Pfam" id="PF22776"/>
    </source>
</evidence>
<evidence type="ECO:0000256" key="10">
    <source>
        <dbReference type="ARBA" id="ARBA00022989"/>
    </source>
</evidence>
<keyword evidence="5" id="KW-0997">Cell inner membrane</keyword>
<reference evidence="17" key="1">
    <citation type="journal article" date="2019" name="Int. J. Syst. Evol. Microbiol.">
        <title>The Global Catalogue of Microorganisms (GCM) 10K type strain sequencing project: providing services to taxonomists for standard genome sequencing and annotation.</title>
        <authorList>
            <consortium name="The Broad Institute Genomics Platform"/>
            <consortium name="The Broad Institute Genome Sequencing Center for Infectious Disease"/>
            <person name="Wu L."/>
            <person name="Ma J."/>
        </authorList>
    </citation>
    <scope>NUCLEOTIDE SEQUENCE [LARGE SCALE GENOMIC DNA]</scope>
    <source>
        <strain evidence="17">CGMCC 1.16444</strain>
    </source>
</reference>
<protein>
    <recommendedName>
        <fullName evidence="13">Probable potassium transport system protein Kup</fullName>
    </recommendedName>
</protein>
<keyword evidence="17" id="KW-1185">Reference proteome</keyword>
<comment type="similarity">
    <text evidence="2 13">Belongs to the HAK/KUP transporter (TC 2.A.72) family.</text>
</comment>
<feature type="transmembrane region" description="Helical" evidence="13">
    <location>
        <begin position="183"/>
        <end position="201"/>
    </location>
</feature>
<feature type="transmembrane region" description="Helical" evidence="13">
    <location>
        <begin position="68"/>
        <end position="89"/>
    </location>
</feature>
<evidence type="ECO:0000256" key="7">
    <source>
        <dbReference type="ARBA" id="ARBA00022692"/>
    </source>
</evidence>
<evidence type="ECO:0000313" key="16">
    <source>
        <dbReference type="EMBL" id="MFC5068212.1"/>
    </source>
</evidence>
<evidence type="ECO:0000256" key="12">
    <source>
        <dbReference type="ARBA" id="ARBA00023136"/>
    </source>
</evidence>
<sequence length="638" mass="68932">MADSSPSFVAADVGAPHAHTHSHGSNWMLMLGSLGVVYGDIGTSPLYALRESLLHVGQAPTRAEMIGVVSLLIWALILVVTVKYVVLVMRADNQGEGGTLSLMALAQSSLKKASPLVTGLGIVGASLFYGDSILTPAISVLSAVEGMTTVSPLSEDYVVAVTLAILIAVYTVQSYGTGRVASFFGPIMLVWFATLTIFGVLHISDSPDILLALNPYHALRFMFGHGILGFTVLGSVFLAVTGAEALYADMGHFGRSPIRKAWLFCVLPALVLNYLGQGALALAHPASIGNLFFHTAPEPLRLPFVILATAATVIAAQAVITGAYSLTQQAMQLGILPRLEVQHTSETQLGQIYMPKVNWLMLAGAIALVIVFQTSSNLASAYGLAVVGTMFMTSLLSVVVIAKSWRWGWPLALLIIVPFFVIDSAFLIANLLKLLDGGYVPLLLGAIMSIAMWTWVRGTRILAAKVRRDSVPFETLIKTLGKSSAVRVPGTAIFMTSDPEIAPAAMLHNLKHNKVLHEKNILLTVKTMQRPYVDEEGRFTYEKVSEDFSKLQICYGYMESPNIPKALTLAKARAGMKFDIMSTSFFVGRRSLRASQKGGMPLWQDNLYISLSRQADDLIEYFRIPAGRVIELGSQVTL</sequence>
<keyword evidence="9 13" id="KW-0630">Potassium</keyword>
<evidence type="ECO:0000256" key="13">
    <source>
        <dbReference type="HAMAP-Rule" id="MF_01522"/>
    </source>
</evidence>
<comment type="subcellular location">
    <subcellularLocation>
        <location evidence="13">Cell membrane</location>
        <topology evidence="13">Multi-pass membrane protein</topology>
    </subcellularLocation>
    <subcellularLocation>
        <location evidence="1">Membrane</location>
        <topology evidence="1">Multi-pass membrane protein</topology>
    </subcellularLocation>
</comment>
<dbReference type="InterPro" id="IPR003855">
    <property type="entry name" value="K+_transporter"/>
</dbReference>
<proteinExistence type="inferred from homology"/>
<dbReference type="PANTHER" id="PTHR30540:SF79">
    <property type="entry name" value="LOW AFFINITY POTASSIUM TRANSPORT SYSTEM PROTEIN KUP"/>
    <property type="match status" value="1"/>
</dbReference>
<comment type="function">
    <text evidence="13">Transport of potassium into the cell. Likely operates as a K(+):H(+) symporter.</text>
</comment>
<keyword evidence="12 13" id="KW-0472">Membrane</keyword>
<evidence type="ECO:0000256" key="6">
    <source>
        <dbReference type="ARBA" id="ARBA00022538"/>
    </source>
</evidence>
<evidence type="ECO:0000256" key="8">
    <source>
        <dbReference type="ARBA" id="ARBA00022847"/>
    </source>
</evidence>
<feature type="transmembrane region" description="Helical" evidence="13">
    <location>
        <begin position="157"/>
        <end position="176"/>
    </location>
</feature>
<comment type="catalytic activity">
    <reaction evidence="13">
        <text>K(+)(in) + H(+)(in) = K(+)(out) + H(+)(out)</text>
        <dbReference type="Rhea" id="RHEA:28490"/>
        <dbReference type="ChEBI" id="CHEBI:15378"/>
        <dbReference type="ChEBI" id="CHEBI:29103"/>
    </reaction>
</comment>
<feature type="transmembrane region" description="Helical" evidence="13">
    <location>
        <begin position="221"/>
        <end position="240"/>
    </location>
</feature>
<feature type="transmembrane region" description="Helical" evidence="13">
    <location>
        <begin position="27"/>
        <end position="48"/>
    </location>
</feature>
<evidence type="ECO:0000259" key="14">
    <source>
        <dbReference type="Pfam" id="PF02705"/>
    </source>
</evidence>
<keyword evidence="4 13" id="KW-1003">Cell membrane</keyword>
<evidence type="ECO:0000256" key="5">
    <source>
        <dbReference type="ARBA" id="ARBA00022519"/>
    </source>
</evidence>
<feature type="domain" description="K+ potassium transporter C-terminal" evidence="15">
    <location>
        <begin position="489"/>
        <end position="638"/>
    </location>
</feature>
<evidence type="ECO:0000256" key="4">
    <source>
        <dbReference type="ARBA" id="ARBA00022475"/>
    </source>
</evidence>
<evidence type="ECO:0000256" key="3">
    <source>
        <dbReference type="ARBA" id="ARBA00022448"/>
    </source>
</evidence>
<feature type="transmembrane region" description="Helical" evidence="13">
    <location>
        <begin position="409"/>
        <end position="432"/>
    </location>
</feature>
<dbReference type="RefSeq" id="WP_114955868.1">
    <property type="nucleotide sequence ID" value="NZ_JBHSJF010000006.1"/>
</dbReference>
<dbReference type="EMBL" id="JBHSJF010000006">
    <property type="protein sequence ID" value="MFC5068212.1"/>
    <property type="molecule type" value="Genomic_DNA"/>
</dbReference>
<feature type="transmembrane region" description="Helical" evidence="13">
    <location>
        <begin position="438"/>
        <end position="456"/>
    </location>
</feature>
<comment type="caution">
    <text evidence="16">The sequence shown here is derived from an EMBL/GenBank/DDBJ whole genome shotgun (WGS) entry which is preliminary data.</text>
</comment>
<organism evidence="16 17">
    <name type="scientific">Flaviflagellibacter deserti</name>
    <dbReference type="NCBI Taxonomy" id="2267266"/>
    <lineage>
        <taxon>Bacteria</taxon>
        <taxon>Pseudomonadati</taxon>
        <taxon>Pseudomonadota</taxon>
        <taxon>Alphaproteobacteria</taxon>
        <taxon>Hyphomicrobiales</taxon>
        <taxon>Flaviflagellibacter</taxon>
    </lineage>
</organism>
<feature type="transmembrane region" description="Helical" evidence="13">
    <location>
        <begin position="381"/>
        <end position="402"/>
    </location>
</feature>
<name>A0ABV9Z157_9HYPH</name>
<keyword evidence="7 13" id="KW-0812">Transmembrane</keyword>
<dbReference type="Pfam" id="PF02705">
    <property type="entry name" value="K_trans"/>
    <property type="match status" value="1"/>
</dbReference>
<dbReference type="Proteomes" id="UP001595796">
    <property type="component" value="Unassembled WGS sequence"/>
</dbReference>